<sequence>MFDLMLHVLSQFNYRLVVPVDDAIDVHSLDTYVEAPVHSSSDSSRPQPRLRAGETDNFLVFYEALVLWGYTATAATQDQTEGKIIFIKFVDRHPLHSVLSLRHRPTPHHCQCLAQPGRHTARPMLVLLPSKPHTVWYQHWLTPETMAGAKHWYPQHNSIVLPTQHVWYHQVSTRHTIWLVSLGWRCHKLSTQNLKQLSTALTGRVAWVNVQCFKCLGLTFR</sequence>
<reference evidence="2" key="1">
    <citation type="submission" date="2023-10" db="EMBL/GenBank/DDBJ databases">
        <title>Genome assemblies of two species of porcelain crab, Petrolisthes cinctipes and Petrolisthes manimaculis (Anomura: Porcellanidae).</title>
        <authorList>
            <person name="Angst P."/>
        </authorList>
    </citation>
    <scope>NUCLEOTIDE SEQUENCE</scope>
    <source>
        <strain evidence="2">PB745_01</strain>
        <tissue evidence="2">Gill</tissue>
    </source>
</reference>
<keyword evidence="3" id="KW-1185">Reference proteome</keyword>
<accession>A0AAE1EVD3</accession>
<gene>
    <name evidence="2" type="ORF">Pcinc_032063</name>
    <name evidence="1" type="ORF">Pcinc_043546</name>
</gene>
<dbReference type="AlphaFoldDB" id="A0AAE1EVD3"/>
<comment type="caution">
    <text evidence="2">The sequence shown here is derived from an EMBL/GenBank/DDBJ whole genome shotgun (WGS) entry which is preliminary data.</text>
</comment>
<name>A0AAE1EVD3_PETCI</name>
<evidence type="ECO:0000313" key="2">
    <source>
        <dbReference type="EMBL" id="KAK3862040.1"/>
    </source>
</evidence>
<dbReference type="EMBL" id="JAWQEG010008753">
    <property type="protein sequence ID" value="KAK3849710.1"/>
    <property type="molecule type" value="Genomic_DNA"/>
</dbReference>
<organism evidence="2 3">
    <name type="scientific">Petrolisthes cinctipes</name>
    <name type="common">Flat porcelain crab</name>
    <dbReference type="NCBI Taxonomy" id="88211"/>
    <lineage>
        <taxon>Eukaryota</taxon>
        <taxon>Metazoa</taxon>
        <taxon>Ecdysozoa</taxon>
        <taxon>Arthropoda</taxon>
        <taxon>Crustacea</taxon>
        <taxon>Multicrustacea</taxon>
        <taxon>Malacostraca</taxon>
        <taxon>Eumalacostraca</taxon>
        <taxon>Eucarida</taxon>
        <taxon>Decapoda</taxon>
        <taxon>Pleocyemata</taxon>
        <taxon>Anomura</taxon>
        <taxon>Galatheoidea</taxon>
        <taxon>Porcellanidae</taxon>
        <taxon>Petrolisthes</taxon>
    </lineage>
</organism>
<evidence type="ECO:0000313" key="3">
    <source>
        <dbReference type="Proteomes" id="UP001286313"/>
    </source>
</evidence>
<dbReference type="EMBL" id="JAWQEG010004345">
    <property type="protein sequence ID" value="KAK3862040.1"/>
    <property type="molecule type" value="Genomic_DNA"/>
</dbReference>
<protein>
    <submittedName>
        <fullName evidence="2">Uncharacterized protein</fullName>
    </submittedName>
</protein>
<dbReference type="Proteomes" id="UP001286313">
    <property type="component" value="Unassembled WGS sequence"/>
</dbReference>
<evidence type="ECO:0000313" key="1">
    <source>
        <dbReference type="EMBL" id="KAK3849710.1"/>
    </source>
</evidence>
<proteinExistence type="predicted"/>